<evidence type="ECO:0000313" key="9">
    <source>
        <dbReference type="Proteomes" id="UP000291226"/>
    </source>
</evidence>
<dbReference type="Proteomes" id="UP000292260">
    <property type="component" value="Unassembled WGS sequence"/>
</dbReference>
<dbReference type="InterPro" id="IPR012334">
    <property type="entry name" value="Pectin_lyas_fold"/>
</dbReference>
<evidence type="ECO:0000313" key="11">
    <source>
        <dbReference type="Proteomes" id="UP000292260"/>
    </source>
</evidence>
<evidence type="ECO:0000313" key="5">
    <source>
        <dbReference type="EMBL" id="TCF30562.1"/>
    </source>
</evidence>
<dbReference type="EMBL" id="SHSP01000018">
    <property type="protein sequence ID" value="TCF30562.1"/>
    <property type="molecule type" value="Genomic_DNA"/>
</dbReference>
<gene>
    <name evidence="8" type="ORF">FCO76_04150</name>
    <name evidence="3" type="ORF">MCC10043_1753</name>
    <name evidence="4" type="ORF">MCC10083_1571</name>
    <name evidence="5" type="ORF">MCC10096_1810</name>
    <name evidence="6" type="ORF">MCC10116_1615</name>
    <name evidence="7" type="ORF">MCC10120_1664</name>
</gene>
<protein>
    <submittedName>
        <fullName evidence="6">Outer membrane protein</fullName>
    </submittedName>
</protein>
<dbReference type="Pfam" id="PF13229">
    <property type="entry name" value="Beta_helix"/>
    <property type="match status" value="1"/>
</dbReference>
<evidence type="ECO:0000313" key="7">
    <source>
        <dbReference type="EMBL" id="TCF94488.1"/>
    </source>
</evidence>
<dbReference type="Gene3D" id="2.60.40.1180">
    <property type="entry name" value="Golgi alpha-mannosidase II"/>
    <property type="match status" value="1"/>
</dbReference>
<reference evidence="9 10" key="1">
    <citation type="journal article" date="2018" name="Sci. Rep.">
        <title>Genomic diversity and distribution of Bifidobacterium longum subsp. longum across the human lifespan.</title>
        <authorList>
            <person name="Odamaki T."/>
            <person name="Bottacini F."/>
            <person name="Kato K."/>
            <person name="Mitsuyama E."/>
            <person name="Yoshida K."/>
            <person name="Horigome A."/>
            <person name="Xiao J.Z."/>
            <person name="van Sinderen D."/>
        </authorList>
    </citation>
    <scope>NUCLEOTIDE SEQUENCE [LARGE SCALE GENOMIC DNA]</scope>
    <source>
        <strain evidence="3 11">MCC10043</strain>
        <strain evidence="4 9">MCC10083</strain>
        <strain evidence="5 13">MCC10096</strain>
        <strain evidence="6 12">MCC10116</strain>
        <strain evidence="7 10">MCC10120</strain>
    </source>
</reference>
<dbReference type="InterPro" id="IPR049169">
    <property type="entry name" value="Glyco_hydro_120_ins"/>
</dbReference>
<organism evidence="6 12">
    <name type="scientific">Bifidobacterium longum subsp. longum</name>
    <dbReference type="NCBI Taxonomy" id="1679"/>
    <lineage>
        <taxon>Bacteria</taxon>
        <taxon>Bacillati</taxon>
        <taxon>Actinomycetota</taxon>
        <taxon>Actinomycetes</taxon>
        <taxon>Bifidobacteriales</taxon>
        <taxon>Bifidobacteriaceae</taxon>
        <taxon>Bifidobacterium</taxon>
    </lineage>
</organism>
<dbReference type="Proteomes" id="UP000292787">
    <property type="component" value="Unassembled WGS sequence"/>
</dbReference>
<dbReference type="EMBL" id="SZNG01000005">
    <property type="protein sequence ID" value="TPH36367.1"/>
    <property type="molecule type" value="Genomic_DNA"/>
</dbReference>
<dbReference type="Proteomes" id="UP000315512">
    <property type="component" value="Unassembled WGS sequence"/>
</dbReference>
<dbReference type="AlphaFoldDB" id="A0A0M0VJ98"/>
<dbReference type="RefSeq" id="WP_014485388.1">
    <property type="nucleotide sequence ID" value="NZ_BSQT01000017.1"/>
</dbReference>
<dbReference type="SUPFAM" id="SSF51126">
    <property type="entry name" value="Pectin lyase-like"/>
    <property type="match status" value="1"/>
</dbReference>
<name>A0A0M0VJ98_BIFLL</name>
<proteinExistence type="predicted"/>
<evidence type="ECO:0000259" key="2">
    <source>
        <dbReference type="Pfam" id="PF21258"/>
    </source>
</evidence>
<dbReference type="Proteomes" id="UP000291713">
    <property type="component" value="Unassembled WGS sequence"/>
</dbReference>
<dbReference type="PANTHER" id="PTHR36453:SF1">
    <property type="entry name" value="RIGHT HANDED BETA HELIX DOMAIN-CONTAINING PROTEIN"/>
    <property type="match status" value="1"/>
</dbReference>
<evidence type="ECO:0000313" key="6">
    <source>
        <dbReference type="EMBL" id="TCF62658.1"/>
    </source>
</evidence>
<evidence type="ECO:0000313" key="4">
    <source>
        <dbReference type="EMBL" id="TCF08716.1"/>
    </source>
</evidence>
<dbReference type="Proteomes" id="UP000292932">
    <property type="component" value="Unassembled WGS sequence"/>
</dbReference>
<dbReference type="EMBL" id="SHQU01000038">
    <property type="protein sequence ID" value="TCE39412.1"/>
    <property type="molecule type" value="Genomic_DNA"/>
</dbReference>
<reference evidence="8" key="4">
    <citation type="submission" date="2019-04" db="EMBL/GenBank/DDBJ databases">
        <authorList>
            <person name="Kok C.R."/>
            <person name="Hutkins R."/>
        </authorList>
    </citation>
    <scope>NUCLEOTIDE SEQUENCE</scope>
    <source>
        <strain evidence="8">CR15</strain>
    </source>
</reference>
<reference evidence="8" key="2">
    <citation type="journal article" date="2019" name="Appl. Environ. Microbiol.">
        <title>An in vitro enrichment strategy for formulating synergistic synbiotics.</title>
        <authorList>
            <person name="Kok C.R."/>
            <person name="Quintero D.F.G."/>
            <person name="Niyirora C."/>
            <person name="Rose D."/>
            <person name="Li A."/>
            <person name="Hutkins R."/>
        </authorList>
    </citation>
    <scope>NUCLEOTIDE SEQUENCE</scope>
    <source>
        <strain evidence="8">CR15</strain>
    </source>
</reference>
<dbReference type="InterPro" id="IPR039448">
    <property type="entry name" value="Beta_helix"/>
</dbReference>
<evidence type="ECO:0000313" key="10">
    <source>
        <dbReference type="Proteomes" id="UP000291713"/>
    </source>
</evidence>
<dbReference type="EMBL" id="SHTU01000025">
    <property type="protein sequence ID" value="TCF94488.1"/>
    <property type="molecule type" value="Genomic_DNA"/>
</dbReference>
<evidence type="ECO:0000313" key="13">
    <source>
        <dbReference type="Proteomes" id="UP000292932"/>
    </source>
</evidence>
<accession>A0A0M0VJ98</accession>
<dbReference type="PANTHER" id="PTHR36453">
    <property type="entry name" value="SECRETED PROTEIN-RELATED"/>
    <property type="match status" value="1"/>
</dbReference>
<evidence type="ECO:0000313" key="3">
    <source>
        <dbReference type="EMBL" id="TCE39412.1"/>
    </source>
</evidence>
<evidence type="ECO:0000313" key="12">
    <source>
        <dbReference type="Proteomes" id="UP000292787"/>
    </source>
</evidence>
<evidence type="ECO:0000259" key="1">
    <source>
        <dbReference type="Pfam" id="PF13229"/>
    </source>
</evidence>
<sequence length="659" mass="71568">MTQYHVSAQAAKTNGAGSAADPFLTIGQAAAIARAGDEVVVHAGTYRESVDPRFGGESATNRIVYRAAAGEPRPVITGSERIDTWQPEGDGVWKAVIPNAFFNGYNPYVETVFGDWTVYPDPKVEVRHLGDVYLNGKSFYEVASLDKVRNPQRWDTGRDAATDSIVPLIDPDATVNVWCCAVDDEATTIWANFHEADPNAELTEINVRETCFYPSRPFVNYITVSGFEMAQAACPYTPPTADQVGLVGPHWSRGWVIENNRIHDAKCSAISLGKEISTGDNESTRTHRKSGYQYQKEAVYKALHAGWEKGVVGGHVVRGNVIYDCGQNGVVGHMGCAFSLIEGNHIYRIGSKREFFGWEVAAIKMHAAVDTVVRGNRVHDSVLGMWLDWQAQGTVVDSNVFYRNTRDVMTEVTHGPITFMNNVFASEFSFDDYAQGAAFVNNLFAGRIRHTAVLDRSTPYHFPHVTDVAGEAFVYGGDDRYVNNLFLAVDDSAKPLCTADAAGAAGMAEAGTAFFDGYPRSLEEYEQLIEEAGLGDEELYRSVKQPVLLASNAYVSGAKAASGEAEAVVSGDGSSLALRETDDELWMTVSLPESIRSATGPVISTADLGQPRIVEEYFENPDGSPIVVDRDITGAARGACSARGPLAAYGDGEVLIWSK</sequence>
<dbReference type="InterPro" id="IPR013780">
    <property type="entry name" value="Glyco_hydro_b"/>
</dbReference>
<dbReference type="EMBL" id="SHTF01000024">
    <property type="protein sequence ID" value="TCF62658.1"/>
    <property type="molecule type" value="Genomic_DNA"/>
</dbReference>
<dbReference type="Pfam" id="PF21258">
    <property type="entry name" value="Glyco_hydro_120_ins"/>
    <property type="match status" value="1"/>
</dbReference>
<feature type="domain" description="Right handed beta helix" evidence="1">
    <location>
        <begin position="314"/>
        <end position="428"/>
    </location>
</feature>
<dbReference type="InterPro" id="IPR011050">
    <property type="entry name" value="Pectin_lyase_fold/virulence"/>
</dbReference>
<dbReference type="Gene3D" id="2.160.20.10">
    <property type="entry name" value="Single-stranded right-handed beta-helix, Pectin lyase-like"/>
    <property type="match status" value="1"/>
</dbReference>
<dbReference type="Proteomes" id="UP000291226">
    <property type="component" value="Unassembled WGS sequence"/>
</dbReference>
<evidence type="ECO:0000313" key="8">
    <source>
        <dbReference type="EMBL" id="TPH36367.1"/>
    </source>
</evidence>
<comment type="caution">
    <text evidence="6">The sequence shown here is derived from an EMBL/GenBank/DDBJ whole genome shotgun (WGS) entry which is preliminary data.</text>
</comment>
<dbReference type="EMBL" id="SHSD01000037">
    <property type="protein sequence ID" value="TCF08716.1"/>
    <property type="molecule type" value="Genomic_DNA"/>
</dbReference>
<feature type="domain" description="Glycoside hydrolase 120 insertion" evidence="2">
    <location>
        <begin position="82"/>
        <end position="205"/>
    </location>
</feature>
<reference evidence="6" key="3">
    <citation type="submission" date="2019-02" db="EMBL/GenBank/DDBJ databases">
        <authorList>
            <person name="Odamaki T."/>
        </authorList>
    </citation>
    <scope>NUCLEOTIDE SEQUENCE</scope>
    <source>
        <strain evidence="3">MCC10043</strain>
        <strain evidence="4">MCC10083</strain>
        <strain evidence="5">MCC10096</strain>
        <strain evidence="6">MCC10116</strain>
        <strain evidence="7">MCC10120</strain>
    </source>
</reference>